<feature type="transmembrane region" description="Helical" evidence="2">
    <location>
        <begin position="305"/>
        <end position="325"/>
    </location>
</feature>
<dbReference type="SUPFAM" id="SSF55073">
    <property type="entry name" value="Nucleotide cyclase"/>
    <property type="match status" value="1"/>
</dbReference>
<dbReference type="InterPro" id="IPR037522">
    <property type="entry name" value="HD_GYP_dom"/>
</dbReference>
<evidence type="ECO:0000313" key="6">
    <source>
        <dbReference type="EMBL" id="CUO45697.1"/>
    </source>
</evidence>
<gene>
    <name evidence="6" type="primary">rpfG_6</name>
    <name evidence="6" type="ORF">ERS852417_02338</name>
</gene>
<dbReference type="PANTHER" id="PTHR45228:SF4">
    <property type="entry name" value="LIPOPROTEIN"/>
    <property type="match status" value="1"/>
</dbReference>
<feature type="domain" description="GGDEF" evidence="3">
    <location>
        <begin position="655"/>
        <end position="787"/>
    </location>
</feature>
<feature type="domain" description="HD" evidence="4">
    <location>
        <begin position="424"/>
        <end position="546"/>
    </location>
</feature>
<feature type="transmembrane region" description="Helical" evidence="2">
    <location>
        <begin position="362"/>
        <end position="380"/>
    </location>
</feature>
<feature type="transmembrane region" description="Helical" evidence="2">
    <location>
        <begin position="239"/>
        <end position="260"/>
    </location>
</feature>
<dbReference type="CDD" id="cd00077">
    <property type="entry name" value="HDc"/>
    <property type="match status" value="1"/>
</dbReference>
<dbReference type="InterPro" id="IPR043128">
    <property type="entry name" value="Rev_trsase/Diguanyl_cyclase"/>
</dbReference>
<reference evidence="6 7" key="1">
    <citation type="submission" date="2015-09" db="EMBL/GenBank/DDBJ databases">
        <authorList>
            <consortium name="Pathogen Informatics"/>
        </authorList>
    </citation>
    <scope>NUCLEOTIDE SEQUENCE [LARGE SCALE GENOMIC DNA]</scope>
    <source>
        <strain evidence="6 7">2789STDY5608860</strain>
    </source>
</reference>
<dbReference type="Proteomes" id="UP000095384">
    <property type="component" value="Unassembled WGS sequence"/>
</dbReference>
<dbReference type="PANTHER" id="PTHR45228">
    <property type="entry name" value="CYCLIC DI-GMP PHOSPHODIESTERASE TM_0186-RELATED"/>
    <property type="match status" value="1"/>
</dbReference>
<dbReference type="NCBIfam" id="TIGR00277">
    <property type="entry name" value="HDIG"/>
    <property type="match status" value="1"/>
</dbReference>
<dbReference type="CDD" id="cd01949">
    <property type="entry name" value="GGDEF"/>
    <property type="match status" value="1"/>
</dbReference>
<accession>A0A174F820</accession>
<protein>
    <submittedName>
        <fullName evidence="6">Cyclic di-GMP phosphodiesterase response regulator RpfG</fullName>
        <ecNumber evidence="6">3.1.4.52</ecNumber>
    </submittedName>
</protein>
<keyword evidence="2" id="KW-0472">Membrane</keyword>
<dbReference type="SMART" id="SM00267">
    <property type="entry name" value="GGDEF"/>
    <property type="match status" value="1"/>
</dbReference>
<feature type="coiled-coil region" evidence="1">
    <location>
        <begin position="381"/>
        <end position="408"/>
    </location>
</feature>
<keyword evidence="6" id="KW-0378">Hydrolase</keyword>
<feature type="transmembrane region" description="Helical" evidence="2">
    <location>
        <begin position="337"/>
        <end position="356"/>
    </location>
</feature>
<feature type="transmembrane region" description="Helical" evidence="2">
    <location>
        <begin position="12"/>
        <end position="34"/>
    </location>
</feature>
<evidence type="ECO:0000259" key="3">
    <source>
        <dbReference type="PROSITE" id="PS50887"/>
    </source>
</evidence>
<dbReference type="SMART" id="SM00471">
    <property type="entry name" value="HDc"/>
    <property type="match status" value="1"/>
</dbReference>
<keyword evidence="1" id="KW-0175">Coiled coil</keyword>
<feature type="transmembrane region" description="Helical" evidence="2">
    <location>
        <begin position="182"/>
        <end position="204"/>
    </location>
</feature>
<proteinExistence type="predicted"/>
<evidence type="ECO:0000256" key="1">
    <source>
        <dbReference type="SAM" id="Coils"/>
    </source>
</evidence>
<dbReference type="GO" id="GO:0071111">
    <property type="term" value="F:cyclic-guanylate-specific phosphodiesterase activity"/>
    <property type="evidence" value="ECO:0007669"/>
    <property type="project" value="UniProtKB-EC"/>
</dbReference>
<dbReference type="InterPro" id="IPR052020">
    <property type="entry name" value="Cyclic_di-GMP/3'3'-cGAMP_PDE"/>
</dbReference>
<dbReference type="RefSeq" id="WP_306754470.1">
    <property type="nucleotide sequence ID" value="NZ_CYYW01000018.1"/>
</dbReference>
<dbReference type="Pfam" id="PF13487">
    <property type="entry name" value="HD_5"/>
    <property type="match status" value="1"/>
</dbReference>
<dbReference type="InterPro" id="IPR003607">
    <property type="entry name" value="HD/PDEase_dom"/>
</dbReference>
<dbReference type="PROSITE" id="PS50887">
    <property type="entry name" value="GGDEF"/>
    <property type="match status" value="1"/>
</dbReference>
<keyword evidence="2" id="KW-0812">Transmembrane</keyword>
<dbReference type="InterPro" id="IPR000160">
    <property type="entry name" value="GGDEF_dom"/>
</dbReference>
<dbReference type="NCBIfam" id="TIGR00254">
    <property type="entry name" value="GGDEF"/>
    <property type="match status" value="1"/>
</dbReference>
<evidence type="ECO:0000313" key="7">
    <source>
        <dbReference type="Proteomes" id="UP000095384"/>
    </source>
</evidence>
<dbReference type="SUPFAM" id="SSF109604">
    <property type="entry name" value="HD-domain/PDEase-like"/>
    <property type="match status" value="1"/>
</dbReference>
<sequence length="938" mass="106278">MDRYSVSRTKRSLFYLMMAFLIVGFIIAECILPSERSQSVSDNNITYEGSFTWEKSDGEREAIEVPGRYDVKPGDTMVITTVLPDDFNASVMAIRASLQTVRFYVDGSLRAEYDTKDTRPFGKDSASRYVFCNMSEDDAGKELRIELTSHASNYSGVVNTVYCGEKSDIWTNIFHNSSRETIIAFFIFFAAVVSVMFSIALSIVYKTHFDMEYVGWCMLLGAIWMLGESKLRQMLVPNASVLAAMCFVVILISPIAVSIYIDSIQGGRYTRVYTCIEALAAVNFIVCTALQLFGVCDYIETLPAGQGMLAVCCAVVITTFIIDIIKHRTLGYRPEMVAMIIALVLVLIEAASVYFVVTMSGFFIGTGLIVILFVNIIVTIKRISEIEYKRQKEESDRLRNQTERVSLQMMKTLAATIEAKDDYMRGHSYRVAEYSALIAKQLGWSEHEVENLRNAAYLHDIGKIGVPDTILNKPTRLTDEEFAAIKSHTVMGADILKDITLLDHLVDIARNHHERYDGKGYPDGLVGEEIPLSARIVCVADSYDAMKSRRIYRNALPDEEIRRELLDNCGTQFDPQISRMFVDMLDNGMVVIDEDNPAAQGYRDNAAIESVADKFISEVMKTMSSQEKADSVDYLTGLYMRSRGQQVIAALMQDNDGCLAFIDMDNLKKVNDVHGHKAGDRALKLIGNLLAKETENETFAACRLGGDEFLIFMPYSDRASVESVIKRIFEGFESAREADCEIKEAALSAGLCMMTKGAMFESDYTKADKALYYVKQNCKGSYFFYEQLLADNKENTNLSADLRNVAKLLKESGSYTGALDLNYREFARIYEFMNNIGDRHKHNCYLVMVTMNTLPEQLADIEEIEKALDCMEQSIRSKIRKVDVCTRYSSMQYLIILFEPQENQIPNVMERIFMHYYELCDREDFKPQYEYIKMTEAK</sequence>
<dbReference type="AlphaFoldDB" id="A0A174F820"/>
<name>A0A174F820_9FIRM</name>
<dbReference type="Gene3D" id="3.30.70.270">
    <property type="match status" value="1"/>
</dbReference>
<evidence type="ECO:0000259" key="5">
    <source>
        <dbReference type="PROSITE" id="PS51832"/>
    </source>
</evidence>
<feature type="domain" description="HD-GYP" evidence="5">
    <location>
        <begin position="402"/>
        <end position="597"/>
    </location>
</feature>
<dbReference type="Pfam" id="PF00990">
    <property type="entry name" value="GGDEF"/>
    <property type="match status" value="1"/>
</dbReference>
<keyword evidence="2" id="KW-1133">Transmembrane helix</keyword>
<dbReference type="InterPro" id="IPR029787">
    <property type="entry name" value="Nucleotide_cyclase"/>
</dbReference>
<organism evidence="6 7">
    <name type="scientific">Agathobacter rectalis</name>
    <dbReference type="NCBI Taxonomy" id="39491"/>
    <lineage>
        <taxon>Bacteria</taxon>
        <taxon>Bacillati</taxon>
        <taxon>Bacillota</taxon>
        <taxon>Clostridia</taxon>
        <taxon>Lachnospirales</taxon>
        <taxon>Lachnospiraceae</taxon>
        <taxon>Agathobacter</taxon>
    </lineage>
</organism>
<dbReference type="InterPro" id="IPR006675">
    <property type="entry name" value="HDIG_dom"/>
</dbReference>
<dbReference type="Gene3D" id="1.10.3210.10">
    <property type="entry name" value="Hypothetical protein af1432"/>
    <property type="match status" value="1"/>
</dbReference>
<dbReference type="EMBL" id="CYYW01000018">
    <property type="protein sequence ID" value="CUO45697.1"/>
    <property type="molecule type" value="Genomic_DNA"/>
</dbReference>
<dbReference type="InterPro" id="IPR006674">
    <property type="entry name" value="HD_domain"/>
</dbReference>
<dbReference type="EC" id="3.1.4.52" evidence="6"/>
<feature type="transmembrane region" description="Helical" evidence="2">
    <location>
        <begin position="272"/>
        <end position="293"/>
    </location>
</feature>
<dbReference type="PROSITE" id="PS51831">
    <property type="entry name" value="HD"/>
    <property type="match status" value="1"/>
</dbReference>
<evidence type="ECO:0000256" key="2">
    <source>
        <dbReference type="SAM" id="Phobius"/>
    </source>
</evidence>
<dbReference type="PROSITE" id="PS51832">
    <property type="entry name" value="HD_GYP"/>
    <property type="match status" value="1"/>
</dbReference>
<evidence type="ECO:0000259" key="4">
    <source>
        <dbReference type="PROSITE" id="PS51831"/>
    </source>
</evidence>